<organism evidence="5 6">
    <name type="scientific">Actinomadura viridis</name>
    <dbReference type="NCBI Taxonomy" id="58110"/>
    <lineage>
        <taxon>Bacteria</taxon>
        <taxon>Bacillati</taxon>
        <taxon>Actinomycetota</taxon>
        <taxon>Actinomycetes</taxon>
        <taxon>Streptosporangiales</taxon>
        <taxon>Thermomonosporaceae</taxon>
        <taxon>Actinomadura</taxon>
    </lineage>
</organism>
<comment type="subcellular location">
    <subcellularLocation>
        <location evidence="1">Cell envelope</location>
    </subcellularLocation>
</comment>
<dbReference type="PANTHER" id="PTHR30036">
    <property type="entry name" value="D-XYLOSE-BINDING PERIPLASMIC PROTEIN"/>
    <property type="match status" value="1"/>
</dbReference>
<accession>A0A931DGV5</accession>
<dbReference type="AlphaFoldDB" id="A0A931DGV5"/>
<evidence type="ECO:0000259" key="4">
    <source>
        <dbReference type="Pfam" id="PF13407"/>
    </source>
</evidence>
<dbReference type="GO" id="GO:0030288">
    <property type="term" value="C:outer membrane-bounded periplasmic space"/>
    <property type="evidence" value="ECO:0007669"/>
    <property type="project" value="TreeGrafter"/>
</dbReference>
<dbReference type="EMBL" id="JADOUA010000001">
    <property type="protein sequence ID" value="MBG6090899.1"/>
    <property type="molecule type" value="Genomic_DNA"/>
</dbReference>
<feature type="compositionally biased region" description="Low complexity" evidence="3">
    <location>
        <begin position="14"/>
        <end position="24"/>
    </location>
</feature>
<dbReference type="SUPFAM" id="SSF53822">
    <property type="entry name" value="Periplasmic binding protein-like I"/>
    <property type="match status" value="1"/>
</dbReference>
<dbReference type="RefSeq" id="WP_231403915.1">
    <property type="nucleotide sequence ID" value="NZ_BAABES010000001.1"/>
</dbReference>
<keyword evidence="6" id="KW-1185">Reference proteome</keyword>
<comment type="caution">
    <text evidence="5">The sequence shown here is derived from an EMBL/GenBank/DDBJ whole genome shotgun (WGS) entry which is preliminary data.</text>
</comment>
<dbReference type="PANTHER" id="PTHR30036:SF7">
    <property type="entry name" value="ABC TRANSPORTER PERIPLASMIC-BINDING PROTEIN YPHF"/>
    <property type="match status" value="1"/>
</dbReference>
<evidence type="ECO:0000256" key="1">
    <source>
        <dbReference type="ARBA" id="ARBA00004196"/>
    </source>
</evidence>
<feature type="domain" description="Periplasmic binding protein" evidence="4">
    <location>
        <begin position="72"/>
        <end position="312"/>
    </location>
</feature>
<gene>
    <name evidence="5" type="ORF">IW256_005012</name>
</gene>
<keyword evidence="5" id="KW-0813">Transport</keyword>
<dbReference type="InterPro" id="IPR025997">
    <property type="entry name" value="SBP_2_dom"/>
</dbReference>
<sequence length="350" mass="35730">MRRRTSKRTAEDMTSTAPPTAARPAGGGIRARGMLALAAAGALALGACSGSGGKKAEESAGPGSERMTVAMVTHSGPGDTFWDIVQKGARAAAGKGNVEFLYSADPDGGKQAQLVQAAIDKKVDGIIVTFAKPDALKDVVARATAAKIPVVSINSGADVSAGFGAIAHFGQDETIAGEAAGRELSRIGARRALCVIHEQGNVGLEDRCAGAKKTFGGRLENLFVQGTNMPQVKSSITAKLQADKDVDGILTLGAPFAATAVDSVKEAGGKAKVGTFDMNKDLVASLKAGTIEFAVDQQPYLQGYGAVDALWLMKHNGNAVGGGRPVLTGPAIVTRDTAAAIEKFAAQGTR</sequence>
<dbReference type="GO" id="GO:0030246">
    <property type="term" value="F:carbohydrate binding"/>
    <property type="evidence" value="ECO:0007669"/>
    <property type="project" value="TreeGrafter"/>
</dbReference>
<evidence type="ECO:0000313" key="5">
    <source>
        <dbReference type="EMBL" id="MBG6090899.1"/>
    </source>
</evidence>
<feature type="region of interest" description="Disordered" evidence="3">
    <location>
        <begin position="1"/>
        <end position="27"/>
    </location>
</feature>
<dbReference type="Proteomes" id="UP000614047">
    <property type="component" value="Unassembled WGS sequence"/>
</dbReference>
<protein>
    <submittedName>
        <fullName evidence="5">Simple sugar transport system substrate-binding protein</fullName>
    </submittedName>
</protein>
<dbReference type="Gene3D" id="3.40.50.2300">
    <property type="match status" value="2"/>
</dbReference>
<evidence type="ECO:0000256" key="2">
    <source>
        <dbReference type="ARBA" id="ARBA00007639"/>
    </source>
</evidence>
<reference evidence="5" key="1">
    <citation type="submission" date="2020-11" db="EMBL/GenBank/DDBJ databases">
        <title>Sequencing the genomes of 1000 actinobacteria strains.</title>
        <authorList>
            <person name="Klenk H.-P."/>
        </authorList>
    </citation>
    <scope>NUCLEOTIDE SEQUENCE</scope>
    <source>
        <strain evidence="5">DSM 43175</strain>
    </source>
</reference>
<keyword evidence="5" id="KW-0762">Sugar transport</keyword>
<dbReference type="InterPro" id="IPR028082">
    <property type="entry name" value="Peripla_BP_I"/>
</dbReference>
<name>A0A931DGV5_9ACTN</name>
<dbReference type="CDD" id="cd06312">
    <property type="entry name" value="PBP1_ABC_sugar_binding-like"/>
    <property type="match status" value="1"/>
</dbReference>
<dbReference type="Pfam" id="PF13407">
    <property type="entry name" value="Peripla_BP_4"/>
    <property type="match status" value="1"/>
</dbReference>
<comment type="similarity">
    <text evidence="2">Belongs to the bacterial solute-binding protein 2 family.</text>
</comment>
<evidence type="ECO:0000313" key="6">
    <source>
        <dbReference type="Proteomes" id="UP000614047"/>
    </source>
</evidence>
<evidence type="ECO:0000256" key="3">
    <source>
        <dbReference type="SAM" id="MobiDB-lite"/>
    </source>
</evidence>
<proteinExistence type="inferred from homology"/>
<dbReference type="InterPro" id="IPR050555">
    <property type="entry name" value="Bact_Solute-Bind_Prot2"/>
</dbReference>